<organism evidence="3 4">
    <name type="scientific">Candidatus Allofournierella pullicola</name>
    <dbReference type="NCBI Taxonomy" id="2838596"/>
    <lineage>
        <taxon>Bacteria</taxon>
        <taxon>Bacillati</taxon>
        <taxon>Bacillota</taxon>
        <taxon>Clostridia</taxon>
        <taxon>Eubacteriales</taxon>
        <taxon>Oscillospiraceae</taxon>
        <taxon>Allofournierella</taxon>
    </lineage>
</organism>
<dbReference type="GO" id="GO:0008168">
    <property type="term" value="F:methyltransferase activity"/>
    <property type="evidence" value="ECO:0007669"/>
    <property type="project" value="UniProtKB-KW"/>
</dbReference>
<evidence type="ECO:0000259" key="2">
    <source>
        <dbReference type="Pfam" id="PF13649"/>
    </source>
</evidence>
<keyword evidence="3" id="KW-0489">Methyltransferase</keyword>
<sequence length="236" mass="26638">MEKNTEEFRRWLEATRDEPLESMAGFFDARTEQYEAHMAPWTAQYQWMARELPSGTRRLLDLGCGTGLELDCIFRRLPDLEVTGVDLAGGMLDLLRRKHRDKALTLVQADYFAWEPESGLFDAVVAFETLHHVSAAQKAALFAKIHRWLRPGGVFLECDYVASTPEMEAMVFAECARRRARDGVPENVFVHFDTPLTLEHELEALRAGGFAAVEVLGCLPPDDHTPLLRAVKAPLP</sequence>
<keyword evidence="1" id="KW-0808">Transferase</keyword>
<dbReference type="AlphaFoldDB" id="A0A9D2ACE3"/>
<dbReference type="GO" id="GO:0032259">
    <property type="term" value="P:methylation"/>
    <property type="evidence" value="ECO:0007669"/>
    <property type="project" value="UniProtKB-KW"/>
</dbReference>
<dbReference type="Pfam" id="PF13649">
    <property type="entry name" value="Methyltransf_25"/>
    <property type="match status" value="1"/>
</dbReference>
<gene>
    <name evidence="3" type="ORF">H9865_00295</name>
</gene>
<evidence type="ECO:0000313" key="4">
    <source>
        <dbReference type="Proteomes" id="UP000824193"/>
    </source>
</evidence>
<dbReference type="InterPro" id="IPR029063">
    <property type="entry name" value="SAM-dependent_MTases_sf"/>
</dbReference>
<proteinExistence type="predicted"/>
<dbReference type="Gene3D" id="3.40.50.150">
    <property type="entry name" value="Vaccinia Virus protein VP39"/>
    <property type="match status" value="1"/>
</dbReference>
<dbReference type="SUPFAM" id="SSF53335">
    <property type="entry name" value="S-adenosyl-L-methionine-dependent methyltransferases"/>
    <property type="match status" value="1"/>
</dbReference>
<dbReference type="Proteomes" id="UP000824193">
    <property type="component" value="Unassembled WGS sequence"/>
</dbReference>
<evidence type="ECO:0000256" key="1">
    <source>
        <dbReference type="ARBA" id="ARBA00022679"/>
    </source>
</evidence>
<dbReference type="PANTHER" id="PTHR43861">
    <property type="entry name" value="TRANS-ACONITATE 2-METHYLTRANSFERASE-RELATED"/>
    <property type="match status" value="1"/>
</dbReference>
<protein>
    <submittedName>
        <fullName evidence="3">Class I SAM-dependent methyltransferase</fullName>
    </submittedName>
</protein>
<dbReference type="InterPro" id="IPR041698">
    <property type="entry name" value="Methyltransf_25"/>
</dbReference>
<name>A0A9D2ACE3_9FIRM</name>
<dbReference type="CDD" id="cd02440">
    <property type="entry name" value="AdoMet_MTases"/>
    <property type="match status" value="1"/>
</dbReference>
<feature type="domain" description="Methyltransferase" evidence="2">
    <location>
        <begin position="60"/>
        <end position="153"/>
    </location>
</feature>
<reference evidence="3" key="1">
    <citation type="journal article" date="2021" name="PeerJ">
        <title>Extensive microbial diversity within the chicken gut microbiome revealed by metagenomics and culture.</title>
        <authorList>
            <person name="Gilroy R."/>
            <person name="Ravi A."/>
            <person name="Getino M."/>
            <person name="Pursley I."/>
            <person name="Horton D.L."/>
            <person name="Alikhan N.F."/>
            <person name="Baker D."/>
            <person name="Gharbi K."/>
            <person name="Hall N."/>
            <person name="Watson M."/>
            <person name="Adriaenssens E.M."/>
            <person name="Foster-Nyarko E."/>
            <person name="Jarju S."/>
            <person name="Secka A."/>
            <person name="Antonio M."/>
            <person name="Oren A."/>
            <person name="Chaudhuri R.R."/>
            <person name="La Ragione R."/>
            <person name="Hildebrand F."/>
            <person name="Pallen M.J."/>
        </authorList>
    </citation>
    <scope>NUCLEOTIDE SEQUENCE</scope>
    <source>
        <strain evidence="3">2239</strain>
    </source>
</reference>
<reference evidence="3" key="2">
    <citation type="submission" date="2021-04" db="EMBL/GenBank/DDBJ databases">
        <authorList>
            <person name="Gilroy R."/>
        </authorList>
    </citation>
    <scope>NUCLEOTIDE SEQUENCE</scope>
    <source>
        <strain evidence="3">2239</strain>
    </source>
</reference>
<evidence type="ECO:0000313" key="3">
    <source>
        <dbReference type="EMBL" id="HIX04539.1"/>
    </source>
</evidence>
<dbReference type="EMBL" id="DXFW01000002">
    <property type="protein sequence ID" value="HIX04539.1"/>
    <property type="molecule type" value="Genomic_DNA"/>
</dbReference>
<comment type="caution">
    <text evidence="3">The sequence shown here is derived from an EMBL/GenBank/DDBJ whole genome shotgun (WGS) entry which is preliminary data.</text>
</comment>
<accession>A0A9D2ACE3</accession>